<protein>
    <recommendedName>
        <fullName evidence="2">Phytase-like domain-containing protein</fullName>
    </recommendedName>
</protein>
<name>A0ABP9RU60_9ACTN</name>
<keyword evidence="4" id="KW-1185">Reference proteome</keyword>
<dbReference type="Pfam" id="PF13449">
    <property type="entry name" value="Phytase-like"/>
    <property type="match status" value="1"/>
</dbReference>
<dbReference type="InterPro" id="IPR027372">
    <property type="entry name" value="Phytase-like_dom"/>
</dbReference>
<dbReference type="InterPro" id="IPR006311">
    <property type="entry name" value="TAT_signal"/>
</dbReference>
<evidence type="ECO:0000259" key="2">
    <source>
        <dbReference type="Pfam" id="PF13449"/>
    </source>
</evidence>
<evidence type="ECO:0000313" key="3">
    <source>
        <dbReference type="EMBL" id="GAA5186002.1"/>
    </source>
</evidence>
<comment type="caution">
    <text evidence="3">The sequence shown here is derived from an EMBL/GenBank/DDBJ whole genome shotgun (WGS) entry which is preliminary data.</text>
</comment>
<dbReference type="EMBL" id="BAABJQ010000008">
    <property type="protein sequence ID" value="GAA5186002.1"/>
    <property type="molecule type" value="Genomic_DNA"/>
</dbReference>
<keyword evidence="1" id="KW-0732">Signal</keyword>
<dbReference type="SUPFAM" id="SSF101898">
    <property type="entry name" value="NHL repeat"/>
    <property type="match status" value="1"/>
</dbReference>
<sequence length="379" mass="39191">MSLTTSRRALIAAASTAAVVLTSLAATAGAAQAQPASAAHGIGGILAGRSCAPSALAVDFSDALDKLTYHGIEVGGLSSLAYDPRSLAWASTVDNHASDPARIWFFRNPANPVVVRDPLVLKRPDGTPYDGTNSDNEGLAVLPNGDYVVSSETEPSIRIFGRDGVQKSSLPVPARFAVTGTTPAGQATSNATLEGLTITPSGTEIIASMEGALSGDVAANGDATLHRFLVYDADRHGNWTLTKQVAYRAQPGNRIAEATAYGRDSLLVEEASFNAPVGNDVQLYAVTGLSRAKNVSAVTDLATAPAADVVRKSLVADLVKCPTLGAPSRQTQANPLLDNYEGMAVTADVAGFAGVSLISDDNFGATQYTRVLNLVARLP</sequence>
<evidence type="ECO:0000256" key="1">
    <source>
        <dbReference type="SAM" id="SignalP"/>
    </source>
</evidence>
<organism evidence="3 4">
    <name type="scientific">Rugosimonospora acidiphila</name>
    <dbReference type="NCBI Taxonomy" id="556531"/>
    <lineage>
        <taxon>Bacteria</taxon>
        <taxon>Bacillati</taxon>
        <taxon>Actinomycetota</taxon>
        <taxon>Actinomycetes</taxon>
        <taxon>Micromonosporales</taxon>
        <taxon>Micromonosporaceae</taxon>
        <taxon>Rugosimonospora</taxon>
    </lineage>
</organism>
<evidence type="ECO:0000313" key="4">
    <source>
        <dbReference type="Proteomes" id="UP001501570"/>
    </source>
</evidence>
<dbReference type="Proteomes" id="UP001501570">
    <property type="component" value="Unassembled WGS sequence"/>
</dbReference>
<dbReference type="RefSeq" id="WP_345630237.1">
    <property type="nucleotide sequence ID" value="NZ_BAABJQ010000008.1"/>
</dbReference>
<feature type="chain" id="PRO_5046377947" description="Phytase-like domain-containing protein" evidence="1">
    <location>
        <begin position="34"/>
        <end position="379"/>
    </location>
</feature>
<reference evidence="4" key="1">
    <citation type="journal article" date="2019" name="Int. J. Syst. Evol. Microbiol.">
        <title>The Global Catalogue of Microorganisms (GCM) 10K type strain sequencing project: providing services to taxonomists for standard genome sequencing and annotation.</title>
        <authorList>
            <consortium name="The Broad Institute Genomics Platform"/>
            <consortium name="The Broad Institute Genome Sequencing Center for Infectious Disease"/>
            <person name="Wu L."/>
            <person name="Ma J."/>
        </authorList>
    </citation>
    <scope>NUCLEOTIDE SEQUENCE [LARGE SCALE GENOMIC DNA]</scope>
    <source>
        <strain evidence="4">JCM 18304</strain>
    </source>
</reference>
<feature type="domain" description="Phytase-like" evidence="2">
    <location>
        <begin position="73"/>
        <end position="363"/>
    </location>
</feature>
<feature type="signal peptide" evidence="1">
    <location>
        <begin position="1"/>
        <end position="33"/>
    </location>
</feature>
<gene>
    <name evidence="3" type="ORF">GCM10023322_31270</name>
</gene>
<dbReference type="PROSITE" id="PS51318">
    <property type="entry name" value="TAT"/>
    <property type="match status" value="1"/>
</dbReference>
<accession>A0ABP9RU60</accession>
<proteinExistence type="predicted"/>